<reference evidence="2" key="1">
    <citation type="submission" date="2021-06" db="EMBL/GenBank/DDBJ databases">
        <title>Comparative genomics, transcriptomics and evolutionary studies reveal genomic signatures of adaptation to plant cell wall in hemibiotrophic fungi.</title>
        <authorList>
            <consortium name="DOE Joint Genome Institute"/>
            <person name="Baroncelli R."/>
            <person name="Diaz J.F."/>
            <person name="Benocci T."/>
            <person name="Peng M."/>
            <person name="Battaglia E."/>
            <person name="Haridas S."/>
            <person name="Andreopoulos W."/>
            <person name="Labutti K."/>
            <person name="Pangilinan J."/>
            <person name="Floch G.L."/>
            <person name="Makela M.R."/>
            <person name="Henrissat B."/>
            <person name="Grigoriev I.V."/>
            <person name="Crouch J.A."/>
            <person name="De Vries R.P."/>
            <person name="Sukno S.A."/>
            <person name="Thon M.R."/>
        </authorList>
    </citation>
    <scope>NUCLEOTIDE SEQUENCE</scope>
    <source>
        <strain evidence="2">CBS 102054</strain>
    </source>
</reference>
<feature type="chain" id="PRO_5042512447" description="Secreted protein" evidence="1">
    <location>
        <begin position="21"/>
        <end position="79"/>
    </location>
</feature>
<evidence type="ECO:0000256" key="1">
    <source>
        <dbReference type="SAM" id="SignalP"/>
    </source>
</evidence>
<proteinExistence type="predicted"/>
<evidence type="ECO:0008006" key="4">
    <source>
        <dbReference type="Google" id="ProtNLM"/>
    </source>
</evidence>
<evidence type="ECO:0000313" key="3">
    <source>
        <dbReference type="Proteomes" id="UP001243989"/>
    </source>
</evidence>
<protein>
    <recommendedName>
        <fullName evidence="4">Secreted protein</fullName>
    </recommendedName>
</protein>
<dbReference type="GeneID" id="85474288"/>
<evidence type="ECO:0000313" key="2">
    <source>
        <dbReference type="EMBL" id="KAK1654175.1"/>
    </source>
</evidence>
<organism evidence="2 3">
    <name type="scientific">Colletotrichum phormii</name>
    <dbReference type="NCBI Taxonomy" id="359342"/>
    <lineage>
        <taxon>Eukaryota</taxon>
        <taxon>Fungi</taxon>
        <taxon>Dikarya</taxon>
        <taxon>Ascomycota</taxon>
        <taxon>Pezizomycotina</taxon>
        <taxon>Sordariomycetes</taxon>
        <taxon>Hypocreomycetidae</taxon>
        <taxon>Glomerellales</taxon>
        <taxon>Glomerellaceae</taxon>
        <taxon>Colletotrichum</taxon>
        <taxon>Colletotrichum acutatum species complex</taxon>
    </lineage>
</organism>
<sequence>MREAVRLMLFFLLLVLAAICKVPSRYLRCFADDRPCWRGKLMCNRYRTVTFGSRLGLSRSLEGPSLVLQPKIRPATACP</sequence>
<comment type="caution">
    <text evidence="2">The sequence shown here is derived from an EMBL/GenBank/DDBJ whole genome shotgun (WGS) entry which is preliminary data.</text>
</comment>
<feature type="signal peptide" evidence="1">
    <location>
        <begin position="1"/>
        <end position="20"/>
    </location>
</feature>
<dbReference type="AlphaFoldDB" id="A0AAJ0A3Y7"/>
<keyword evidence="3" id="KW-1185">Reference proteome</keyword>
<keyword evidence="1" id="KW-0732">Signal</keyword>
<dbReference type="Proteomes" id="UP001243989">
    <property type="component" value="Unassembled WGS sequence"/>
</dbReference>
<accession>A0AAJ0A3Y7</accession>
<name>A0AAJ0A3Y7_9PEZI</name>
<dbReference type="EMBL" id="JAHMHQ010000002">
    <property type="protein sequence ID" value="KAK1654175.1"/>
    <property type="molecule type" value="Genomic_DNA"/>
</dbReference>
<dbReference type="RefSeq" id="XP_060450219.1">
    <property type="nucleotide sequence ID" value="XM_060589426.1"/>
</dbReference>
<gene>
    <name evidence="2" type="ORF">BDP81DRAFT_415141</name>
</gene>